<dbReference type="GO" id="GO:0015018">
    <property type="term" value="F:galactosylgalactosylxylosylprotein 3-beta-glucuronosyltransferase activity"/>
    <property type="evidence" value="ECO:0007669"/>
    <property type="project" value="InterPro"/>
</dbReference>
<keyword evidence="5 12" id="KW-0812">Transmembrane</keyword>
<evidence type="ECO:0000256" key="7">
    <source>
        <dbReference type="ARBA" id="ARBA00022989"/>
    </source>
</evidence>
<feature type="compositionally biased region" description="Polar residues" evidence="13">
    <location>
        <begin position="496"/>
        <end position="505"/>
    </location>
</feature>
<evidence type="ECO:0000313" key="15">
    <source>
        <dbReference type="Proteomes" id="UP001443914"/>
    </source>
</evidence>
<evidence type="ECO:0000256" key="6">
    <source>
        <dbReference type="ARBA" id="ARBA00022968"/>
    </source>
</evidence>
<keyword evidence="11 12" id="KW-0961">Cell wall biogenesis/degradation</keyword>
<dbReference type="InterPro" id="IPR029044">
    <property type="entry name" value="Nucleotide-diphossugar_trans"/>
</dbReference>
<evidence type="ECO:0000313" key="14">
    <source>
        <dbReference type="EMBL" id="KAK9678512.1"/>
    </source>
</evidence>
<keyword evidence="15" id="KW-1185">Reference proteome</keyword>
<accession>A0AAW1HP59</accession>
<evidence type="ECO:0000256" key="11">
    <source>
        <dbReference type="ARBA" id="ARBA00023316"/>
    </source>
</evidence>
<dbReference type="GO" id="GO:0000139">
    <property type="term" value="C:Golgi membrane"/>
    <property type="evidence" value="ECO:0007669"/>
    <property type="project" value="UniProtKB-SubCell"/>
</dbReference>
<dbReference type="EC" id="2.4.-.-" evidence="12"/>
<comment type="caution">
    <text evidence="14">The sequence shown here is derived from an EMBL/GenBank/DDBJ whole genome shotgun (WGS) entry which is preliminary data.</text>
</comment>
<dbReference type="InterPro" id="IPR005027">
    <property type="entry name" value="Glyco_trans_43"/>
</dbReference>
<keyword evidence="3" id="KW-0328">Glycosyltransferase</keyword>
<dbReference type="Gene3D" id="3.90.550.10">
    <property type="entry name" value="Spore Coat Polysaccharide Biosynthesis Protein SpsA, Chain A"/>
    <property type="match status" value="1"/>
</dbReference>
<comment type="similarity">
    <text evidence="2 12">Belongs to the glycosyltransferase 43 family.</text>
</comment>
<comment type="subcellular location">
    <subcellularLocation>
        <location evidence="1 12">Golgi apparatus membrane</location>
        <topology evidence="1 12">Single-pass type II membrane protein</topology>
    </subcellularLocation>
</comment>
<dbReference type="SUPFAM" id="SSF53448">
    <property type="entry name" value="Nucleotide-diphospho-sugar transferases"/>
    <property type="match status" value="1"/>
</dbReference>
<evidence type="ECO:0000256" key="9">
    <source>
        <dbReference type="ARBA" id="ARBA00023136"/>
    </source>
</evidence>
<evidence type="ECO:0000256" key="3">
    <source>
        <dbReference type="ARBA" id="ARBA00022676"/>
    </source>
</evidence>
<evidence type="ECO:0000256" key="8">
    <source>
        <dbReference type="ARBA" id="ARBA00023034"/>
    </source>
</evidence>
<keyword evidence="6 12" id="KW-0735">Signal-anchor</keyword>
<protein>
    <recommendedName>
        <fullName evidence="12">Glycosyltransferases</fullName>
        <ecNumber evidence="12">2.4.-.-</ecNumber>
    </recommendedName>
</protein>
<keyword evidence="10" id="KW-0325">Glycoprotein</keyword>
<dbReference type="FunFam" id="3.90.550.10:FF:000096">
    <property type="entry name" value="Glycosyltransferases"/>
    <property type="match status" value="1"/>
</dbReference>
<feature type="compositionally biased region" description="Basic residues" evidence="13">
    <location>
        <begin position="470"/>
        <end position="489"/>
    </location>
</feature>
<proteinExistence type="inferred from homology"/>
<dbReference type="Pfam" id="PF03360">
    <property type="entry name" value="Glyco_transf_43"/>
    <property type="match status" value="1"/>
</dbReference>
<organism evidence="14 15">
    <name type="scientific">Saponaria officinalis</name>
    <name type="common">Common soapwort</name>
    <name type="synonym">Lychnis saponaria</name>
    <dbReference type="NCBI Taxonomy" id="3572"/>
    <lineage>
        <taxon>Eukaryota</taxon>
        <taxon>Viridiplantae</taxon>
        <taxon>Streptophyta</taxon>
        <taxon>Embryophyta</taxon>
        <taxon>Tracheophyta</taxon>
        <taxon>Spermatophyta</taxon>
        <taxon>Magnoliopsida</taxon>
        <taxon>eudicotyledons</taxon>
        <taxon>Gunneridae</taxon>
        <taxon>Pentapetalae</taxon>
        <taxon>Caryophyllales</taxon>
        <taxon>Caryophyllaceae</taxon>
        <taxon>Caryophylleae</taxon>
        <taxon>Saponaria</taxon>
    </lineage>
</organism>
<dbReference type="GO" id="GO:0009834">
    <property type="term" value="P:plant-type secondary cell wall biogenesis"/>
    <property type="evidence" value="ECO:0007669"/>
    <property type="project" value="TreeGrafter"/>
</dbReference>
<dbReference type="GO" id="GO:0010417">
    <property type="term" value="P:glucuronoxylan biosynthetic process"/>
    <property type="evidence" value="ECO:0007669"/>
    <property type="project" value="TreeGrafter"/>
</dbReference>
<keyword evidence="7 12" id="KW-1133">Transmembrane helix</keyword>
<dbReference type="GO" id="GO:0071555">
    <property type="term" value="P:cell wall organization"/>
    <property type="evidence" value="ECO:0007669"/>
    <property type="project" value="UniProtKB-KW"/>
</dbReference>
<evidence type="ECO:0000256" key="13">
    <source>
        <dbReference type="SAM" id="MobiDB-lite"/>
    </source>
</evidence>
<evidence type="ECO:0000256" key="10">
    <source>
        <dbReference type="ARBA" id="ARBA00023180"/>
    </source>
</evidence>
<name>A0AAW1HP59_SAPOF</name>
<feature type="region of interest" description="Disordered" evidence="13">
    <location>
        <begin position="463"/>
        <end position="505"/>
    </location>
</feature>
<dbReference type="EMBL" id="JBDFQZ010000011">
    <property type="protein sequence ID" value="KAK9678512.1"/>
    <property type="molecule type" value="Genomic_DNA"/>
</dbReference>
<keyword evidence="8 12" id="KW-0333">Golgi apparatus</keyword>
<keyword evidence="9 12" id="KW-0472">Membrane</keyword>
<evidence type="ECO:0000256" key="12">
    <source>
        <dbReference type="RuleBase" id="RU363127"/>
    </source>
</evidence>
<evidence type="ECO:0000256" key="5">
    <source>
        <dbReference type="ARBA" id="ARBA00022692"/>
    </source>
</evidence>
<evidence type="ECO:0000256" key="1">
    <source>
        <dbReference type="ARBA" id="ARBA00004323"/>
    </source>
</evidence>
<dbReference type="Proteomes" id="UP001443914">
    <property type="component" value="Unassembled WGS sequence"/>
</dbReference>
<reference evidence="14" key="1">
    <citation type="submission" date="2024-03" db="EMBL/GenBank/DDBJ databases">
        <title>WGS assembly of Saponaria officinalis var. Norfolk2.</title>
        <authorList>
            <person name="Jenkins J."/>
            <person name="Shu S."/>
            <person name="Grimwood J."/>
            <person name="Barry K."/>
            <person name="Goodstein D."/>
            <person name="Schmutz J."/>
            <person name="Leebens-Mack J."/>
            <person name="Osbourn A."/>
        </authorList>
    </citation>
    <scope>NUCLEOTIDE SEQUENCE [LARGE SCALE GENOMIC DNA]</scope>
    <source>
        <strain evidence="14">JIC</strain>
    </source>
</reference>
<evidence type="ECO:0000256" key="2">
    <source>
        <dbReference type="ARBA" id="ARBA00007706"/>
    </source>
</evidence>
<sequence>MKQLSLLQQTPATRRSGAFRNALDGGGGGVSDVVKSPATLFWLILHGLCCLISLVLGFRFSRLVFFLLFSSSSETSGTIHTITSPFLSYSSPAIVHRPISANRTAAVGSRVVVGRHGILIRPWPHPNPEEVIRAHRILERVQKEQRAQFGVKEPRTLIVVTPTYVRTFQTLHLTGVMHSLMNVPYDVVWVVVEAGGPTNETAALIAKAKVQSVHLGFGRQLPATWADRHRVEDLMRVHALRFVREQKLDGIVMFADDSNMHSLEFFDEVQKVNWVGALTVGILVHSGDPDSPLKVQKVENEMSTLPVQGPACNSSDSLVGWHTFDATPYAEKSAVFIGDMGTVLPRKTEWAGFVLNSRLLWGDDVDKPEWVNDLDGLADESVESPLSLLKDESVVEPLGSCGRKVMLWWLRVEARADSKFPPGWVINPPLEITVPAKHTPWPEIPPELPSTEKVTAIEQAQHLVEERTVKRPPKARSRKKSSRGKKKREARLAEAQFSSRQVGEK</sequence>
<dbReference type="PANTHER" id="PTHR10896:SF17">
    <property type="entry name" value="BETA-1,4-XYLOSYLTRANSFERASE IRX14H-RELATED"/>
    <property type="match status" value="1"/>
</dbReference>
<evidence type="ECO:0000256" key="4">
    <source>
        <dbReference type="ARBA" id="ARBA00022679"/>
    </source>
</evidence>
<keyword evidence="4 12" id="KW-0808">Transferase</keyword>
<gene>
    <name evidence="14" type="ORF">RND81_11G216600</name>
</gene>
<feature type="transmembrane region" description="Helical" evidence="12">
    <location>
        <begin position="40"/>
        <end position="60"/>
    </location>
</feature>
<comment type="function">
    <text evidence="12">Involved in the synthesis of glucuronoxylan hemicellulose in secondary cell walls.</text>
</comment>
<dbReference type="PANTHER" id="PTHR10896">
    <property type="entry name" value="GALACTOSYLGALACTOSYLXYLOSYLPROTEIN 3-BETA-GLUCURONOSYLTRANSFERASE BETA-1,3-GLUCURONYLTRANSFERASE"/>
    <property type="match status" value="1"/>
</dbReference>
<dbReference type="GO" id="GO:0042285">
    <property type="term" value="F:xylosyltransferase activity"/>
    <property type="evidence" value="ECO:0007669"/>
    <property type="project" value="UniProtKB-ARBA"/>
</dbReference>
<dbReference type="AlphaFoldDB" id="A0AAW1HP59"/>